<feature type="compositionally biased region" description="Acidic residues" evidence="9">
    <location>
        <begin position="286"/>
        <end position="298"/>
    </location>
</feature>
<comment type="subcellular location">
    <subcellularLocation>
        <location evidence="1 8">Nucleus</location>
    </subcellularLocation>
</comment>
<feature type="compositionally biased region" description="Acidic residues" evidence="9">
    <location>
        <begin position="243"/>
        <end position="256"/>
    </location>
</feature>
<keyword evidence="12" id="KW-1185">Reference proteome</keyword>
<sequence length="314" mass="36124">MSTGTAPETEETQRNDNLLDDPALLGIDGPLKLKTRKKIAKIDDDRILHNPRGLPHLIKNQQRLLRIIQKNDKEFNRQEREKLSVKPNYKTSRQAKHDHEYKNLVSILQFYQLWCHGMFPKANFKDCAYLVRSLGHKSSQLRLYRREMIEKEIYKLKVAKGIIDENESRNTNEDEAVEGNDNNETVNNELPELRPTAVNAEDDDDETGWDFMQTGATTSSSNTETQSQQVGNGAAIENTETTGDPDDWDDLEDDEMATLFETSRKTSPQIPIEEEDQFEKQGVEVNEGEGEEGEEEQEQLALELMRQADQEREK</sequence>
<dbReference type="GO" id="GO:0031298">
    <property type="term" value="C:replication fork protection complex"/>
    <property type="evidence" value="ECO:0007669"/>
    <property type="project" value="TreeGrafter"/>
</dbReference>
<dbReference type="PANTHER" id="PTHR13220">
    <property type="entry name" value="TIMELESS INTERACTING-RELATED"/>
    <property type="match status" value="1"/>
</dbReference>
<comment type="subunit">
    <text evidence="3">Component of the fork protection complex (FPC) consisting of TOF1 and CSM3.</text>
</comment>
<dbReference type="InterPro" id="IPR012923">
    <property type="entry name" value="Csm3"/>
</dbReference>
<keyword evidence="4 8" id="KW-0227">DNA damage</keyword>
<evidence type="ECO:0000259" key="10">
    <source>
        <dbReference type="Pfam" id="PF07962"/>
    </source>
</evidence>
<keyword evidence="5" id="KW-0236">DNA replication inhibitor</keyword>
<evidence type="ECO:0000256" key="9">
    <source>
        <dbReference type="SAM" id="MobiDB-lite"/>
    </source>
</evidence>
<dbReference type="GO" id="GO:0000076">
    <property type="term" value="P:DNA replication checkpoint signaling"/>
    <property type="evidence" value="ECO:0007669"/>
    <property type="project" value="UniProtKB-UniRule"/>
</dbReference>
<dbReference type="Pfam" id="PF07962">
    <property type="entry name" value="Swi3"/>
    <property type="match status" value="1"/>
</dbReference>
<reference evidence="11 12" key="1">
    <citation type="journal article" date="2022" name="DNA Res.">
        <title>Genome analysis of five recently described species of the CUG-Ser clade uncovers Candida theae as a new hybrid lineage with pathogenic potential in the Candida parapsilosis species complex.</title>
        <authorList>
            <person name="Mixao V."/>
            <person name="Del Olmo V."/>
            <person name="Hegedusova E."/>
            <person name="Saus E."/>
            <person name="Pryszcz L."/>
            <person name="Cillingova A."/>
            <person name="Nosek J."/>
            <person name="Gabaldon T."/>
        </authorList>
    </citation>
    <scope>NUCLEOTIDE SEQUENCE [LARGE SCALE GENOMIC DNA]</scope>
    <source>
        <strain evidence="11 12">CBS 12239</strain>
    </source>
</reference>
<dbReference type="GO" id="GO:0006974">
    <property type="term" value="P:DNA damage response"/>
    <property type="evidence" value="ECO:0007669"/>
    <property type="project" value="UniProtKB-KW"/>
</dbReference>
<dbReference type="GO" id="GO:0031297">
    <property type="term" value="P:replication fork processing"/>
    <property type="evidence" value="ECO:0007669"/>
    <property type="project" value="UniProtKB-UniRule"/>
</dbReference>
<name>A0AAD5BEY5_9ASCO</name>
<dbReference type="PANTHER" id="PTHR13220:SF11">
    <property type="entry name" value="TIMELESS-INTERACTING PROTEIN"/>
    <property type="match status" value="1"/>
</dbReference>
<evidence type="ECO:0000256" key="3">
    <source>
        <dbReference type="ARBA" id="ARBA00011217"/>
    </source>
</evidence>
<evidence type="ECO:0000256" key="2">
    <source>
        <dbReference type="ARBA" id="ARBA00006075"/>
    </source>
</evidence>
<evidence type="ECO:0000256" key="4">
    <source>
        <dbReference type="ARBA" id="ARBA00022763"/>
    </source>
</evidence>
<dbReference type="GeneID" id="76150594"/>
<feature type="compositionally biased region" description="Low complexity" evidence="9">
    <location>
        <begin position="217"/>
        <end position="229"/>
    </location>
</feature>
<comment type="function">
    <text evidence="8">Plays an important role in the control of DNA replication and the maintenance of replication fork stability.</text>
</comment>
<evidence type="ECO:0000256" key="8">
    <source>
        <dbReference type="RuleBase" id="RU366049"/>
    </source>
</evidence>
<evidence type="ECO:0000256" key="5">
    <source>
        <dbReference type="ARBA" id="ARBA00022880"/>
    </source>
</evidence>
<dbReference type="EMBL" id="JAIHNG010000118">
    <property type="protein sequence ID" value="KAI5958180.1"/>
    <property type="molecule type" value="Genomic_DNA"/>
</dbReference>
<evidence type="ECO:0000313" key="11">
    <source>
        <dbReference type="EMBL" id="KAI5958180.1"/>
    </source>
</evidence>
<dbReference type="GO" id="GO:0003677">
    <property type="term" value="F:DNA binding"/>
    <property type="evidence" value="ECO:0007669"/>
    <property type="project" value="TreeGrafter"/>
</dbReference>
<evidence type="ECO:0000256" key="7">
    <source>
        <dbReference type="ARBA" id="ARBA00023306"/>
    </source>
</evidence>
<comment type="similarity">
    <text evidence="2 8">Belongs to the CSM3 family.</text>
</comment>
<feature type="region of interest" description="Disordered" evidence="9">
    <location>
        <begin position="1"/>
        <end position="21"/>
    </location>
</feature>
<organism evidence="11 12">
    <name type="scientific">Candida theae</name>
    <dbReference type="NCBI Taxonomy" id="1198502"/>
    <lineage>
        <taxon>Eukaryota</taxon>
        <taxon>Fungi</taxon>
        <taxon>Dikarya</taxon>
        <taxon>Ascomycota</taxon>
        <taxon>Saccharomycotina</taxon>
        <taxon>Pichiomycetes</taxon>
        <taxon>Debaryomycetaceae</taxon>
        <taxon>Candida/Lodderomyces clade</taxon>
        <taxon>Candida</taxon>
    </lineage>
</organism>
<gene>
    <name evidence="11" type="ORF">KGF57_002535</name>
</gene>
<evidence type="ECO:0000256" key="6">
    <source>
        <dbReference type="ARBA" id="ARBA00023242"/>
    </source>
</evidence>
<evidence type="ECO:0000256" key="1">
    <source>
        <dbReference type="ARBA" id="ARBA00004123"/>
    </source>
</evidence>
<protein>
    <recommendedName>
        <fullName evidence="8">Chromosome segregation in meiosis protein</fullName>
    </recommendedName>
</protein>
<dbReference type="RefSeq" id="XP_051608771.1">
    <property type="nucleotide sequence ID" value="XM_051751859.1"/>
</dbReference>
<evidence type="ECO:0000313" key="12">
    <source>
        <dbReference type="Proteomes" id="UP001204833"/>
    </source>
</evidence>
<dbReference type="AlphaFoldDB" id="A0AAD5BEY5"/>
<accession>A0AAD5BEY5</accession>
<dbReference type="GO" id="GO:0043111">
    <property type="term" value="P:replication fork arrest"/>
    <property type="evidence" value="ECO:0007669"/>
    <property type="project" value="TreeGrafter"/>
</dbReference>
<feature type="domain" description="Chromosome segregation in meiosis protein 3" evidence="10">
    <location>
        <begin position="41"/>
        <end position="152"/>
    </location>
</feature>
<dbReference type="InterPro" id="IPR040038">
    <property type="entry name" value="TIPIN/Csm3/Swi3"/>
</dbReference>
<keyword evidence="7 8" id="KW-0131">Cell cycle</keyword>
<feature type="region of interest" description="Disordered" evidence="9">
    <location>
        <begin position="167"/>
        <end position="299"/>
    </location>
</feature>
<dbReference type="Proteomes" id="UP001204833">
    <property type="component" value="Unassembled WGS sequence"/>
</dbReference>
<comment type="caution">
    <text evidence="11">The sequence shown here is derived from an EMBL/GenBank/DDBJ whole genome shotgun (WGS) entry which is preliminary data.</text>
</comment>
<proteinExistence type="inferred from homology"/>
<keyword evidence="6 8" id="KW-0539">Nucleus</keyword>